<dbReference type="GeneID" id="116214158"/>
<dbReference type="PROSITE" id="PS50222">
    <property type="entry name" value="EF_HAND_2"/>
    <property type="match status" value="3"/>
</dbReference>
<evidence type="ECO:0000313" key="2">
    <source>
        <dbReference type="Proteomes" id="UP000233551"/>
    </source>
</evidence>
<keyword evidence="2" id="KW-1185">Reference proteome</keyword>
<dbReference type="Pfam" id="PF13499">
    <property type="entry name" value="EF-hand_7"/>
    <property type="match status" value="1"/>
</dbReference>
<dbReference type="PROSITE" id="PS00018">
    <property type="entry name" value="EF_HAND_1"/>
    <property type="match status" value="2"/>
</dbReference>
<accession>A0A2I0JNR8</accession>
<dbReference type="STRING" id="22663.A0A2I0JNR8"/>
<comment type="caution">
    <text evidence="1">The sequence shown here is derived from an EMBL/GenBank/DDBJ whole genome shotgun (WGS) entry which is preliminary data.</text>
</comment>
<dbReference type="Proteomes" id="UP000233551">
    <property type="component" value="Unassembled WGS sequence"/>
</dbReference>
<dbReference type="OrthoDB" id="26525at2759"/>
<dbReference type="Gene3D" id="1.10.238.10">
    <property type="entry name" value="EF-hand"/>
    <property type="match status" value="2"/>
</dbReference>
<organism evidence="1 2">
    <name type="scientific">Punica granatum</name>
    <name type="common">Pomegranate</name>
    <dbReference type="NCBI Taxonomy" id="22663"/>
    <lineage>
        <taxon>Eukaryota</taxon>
        <taxon>Viridiplantae</taxon>
        <taxon>Streptophyta</taxon>
        <taxon>Embryophyta</taxon>
        <taxon>Tracheophyta</taxon>
        <taxon>Spermatophyta</taxon>
        <taxon>Magnoliopsida</taxon>
        <taxon>eudicotyledons</taxon>
        <taxon>Gunneridae</taxon>
        <taxon>Pentapetalae</taxon>
        <taxon>rosids</taxon>
        <taxon>malvids</taxon>
        <taxon>Myrtales</taxon>
        <taxon>Lythraceae</taxon>
        <taxon>Punica</taxon>
    </lineage>
</organism>
<dbReference type="InterPro" id="IPR052591">
    <property type="entry name" value="CML21-like"/>
</dbReference>
<dbReference type="SUPFAM" id="SSF47473">
    <property type="entry name" value="EF-hand"/>
    <property type="match status" value="1"/>
</dbReference>
<dbReference type="SMART" id="SM00054">
    <property type="entry name" value="EFh"/>
    <property type="match status" value="4"/>
</dbReference>
<dbReference type="PANTHER" id="PTHR23064">
    <property type="entry name" value="TROPONIN"/>
    <property type="match status" value="1"/>
</dbReference>
<dbReference type="InterPro" id="IPR018247">
    <property type="entry name" value="EF_Hand_1_Ca_BS"/>
</dbReference>
<reference evidence="1 2" key="1">
    <citation type="submission" date="2017-11" db="EMBL/GenBank/DDBJ databases">
        <title>De-novo sequencing of pomegranate (Punica granatum L.) genome.</title>
        <authorList>
            <person name="Akparov Z."/>
            <person name="Amiraslanov A."/>
            <person name="Hajiyeva S."/>
            <person name="Abbasov M."/>
            <person name="Kaur K."/>
            <person name="Hamwieh A."/>
            <person name="Solovyev V."/>
            <person name="Salamov A."/>
            <person name="Braich B."/>
            <person name="Kosarev P."/>
            <person name="Mahmoud A."/>
            <person name="Hajiyev E."/>
            <person name="Babayeva S."/>
            <person name="Izzatullayeva V."/>
            <person name="Mammadov A."/>
            <person name="Mammadov A."/>
            <person name="Sharifova S."/>
            <person name="Ojaghi J."/>
            <person name="Eynullazada K."/>
            <person name="Bayramov B."/>
            <person name="Abdulazimova A."/>
            <person name="Shahmuradov I."/>
        </authorList>
    </citation>
    <scope>NUCLEOTIDE SEQUENCE [LARGE SCALE GENOMIC DNA]</scope>
    <source>
        <strain evidence="2">cv. AG2017</strain>
        <tissue evidence="1">Leaf</tissue>
    </source>
</reference>
<dbReference type="Pfam" id="PF13202">
    <property type="entry name" value="EF-hand_5"/>
    <property type="match status" value="1"/>
</dbReference>
<dbReference type="InterPro" id="IPR002048">
    <property type="entry name" value="EF_hand_dom"/>
</dbReference>
<sequence length="253" mass="28659">MKGSSGEAVPCASLRSLSSKVGNILCCCGSNTNSPHKKKYKRLDSKLETKMAELKRRNTVRNFTSINSIILRFPQFREALKTIGTVFEQFDEDSNGTIDRQELRKCLEKLQLQMTDKDVDDLFHSCDMDGTEGIQFKEYIVLLCLIHLLKDPSPSASQGPRMGSLQLEATFDAIIEAFLFLDKNGDGKLNKKDLIKSLDDPSPWEKSPAYVAMSRFKEMDWDRNGNVSFREFLFALVDWVGLDIEDDIPIAET</sequence>
<proteinExistence type="predicted"/>
<gene>
    <name evidence="1" type="ORF">CRG98_022044</name>
</gene>
<dbReference type="CDD" id="cd00051">
    <property type="entry name" value="EFh"/>
    <property type="match status" value="1"/>
</dbReference>
<dbReference type="AlphaFoldDB" id="A0A2I0JNR8"/>
<evidence type="ECO:0000313" key="1">
    <source>
        <dbReference type="EMBL" id="PKI57573.1"/>
    </source>
</evidence>
<dbReference type="InterPro" id="IPR011992">
    <property type="entry name" value="EF-hand-dom_pair"/>
</dbReference>
<dbReference type="GO" id="GO:0005509">
    <property type="term" value="F:calcium ion binding"/>
    <property type="evidence" value="ECO:0007669"/>
    <property type="project" value="InterPro"/>
</dbReference>
<dbReference type="EMBL" id="PGOL01001504">
    <property type="protein sequence ID" value="PKI57573.1"/>
    <property type="molecule type" value="Genomic_DNA"/>
</dbReference>
<protein>
    <submittedName>
        <fullName evidence="1">Uncharacterized protein</fullName>
    </submittedName>
</protein>
<name>A0A2I0JNR8_PUNGR</name>